<evidence type="ECO:0000259" key="6">
    <source>
        <dbReference type="Pfam" id="PF02826"/>
    </source>
</evidence>
<evidence type="ECO:0000256" key="1">
    <source>
        <dbReference type="ARBA" id="ARBA00022857"/>
    </source>
</evidence>
<dbReference type="GO" id="GO:0005829">
    <property type="term" value="C:cytosol"/>
    <property type="evidence" value="ECO:0007669"/>
    <property type="project" value="TreeGrafter"/>
</dbReference>
<protein>
    <submittedName>
        <fullName evidence="7">2-hydroxyacid dehydrogenase</fullName>
    </submittedName>
</protein>
<dbReference type="GO" id="GO:0016618">
    <property type="term" value="F:hydroxypyruvate reductase [NAD(P)H] activity"/>
    <property type="evidence" value="ECO:0007669"/>
    <property type="project" value="TreeGrafter"/>
</dbReference>
<keyword evidence="2 4" id="KW-0560">Oxidoreductase</keyword>
<dbReference type="GO" id="GO:0030267">
    <property type="term" value="F:glyoxylate reductase (NADPH) activity"/>
    <property type="evidence" value="ECO:0007669"/>
    <property type="project" value="TreeGrafter"/>
</dbReference>
<dbReference type="AlphaFoldDB" id="A0A5C0ARG4"/>
<dbReference type="Gene3D" id="3.40.50.720">
    <property type="entry name" value="NAD(P)-binding Rossmann-like Domain"/>
    <property type="match status" value="2"/>
</dbReference>
<dbReference type="PANTHER" id="PTHR10996">
    <property type="entry name" value="2-HYDROXYACID DEHYDROGENASE-RELATED"/>
    <property type="match status" value="1"/>
</dbReference>
<keyword evidence="1" id="KW-0521">NADP</keyword>
<sequence length="314" mass="33377">MKPLLLVLIHMTDDRQALIEAVFDILYAPDAARRKSMIETEGARIRAVVTNGAVGLTAAEIDALPALEFVSAIGAGYEKIDVKAAKARGIEVTNGGGTNAACVADQVFALLLGTVRKVPEYDQAVRDGLFREVLPLLPNFSGKKLGILGLGEIGREVAKRAAGFDLQIAYCNRRQRTDVDYQYFDNIHALASWADYLIIAAPGGAETFHLIDATVLQELGSKGYLVNIARGSLVDSAALADALHRGVIAGAGLDVYETEPAPPTELLACPNLVIAPHVAGLSPEAFAAADARFVENGRRFFAGEQVTHSVLEAA</sequence>
<reference evidence="7 8" key="1">
    <citation type="submission" date="2019-08" db="EMBL/GenBank/DDBJ databases">
        <title>Amphibian skin-associated Pigmentiphaga: genome sequence and occurrence across geography and hosts.</title>
        <authorList>
            <person name="Bletz M.C."/>
            <person name="Bunk B."/>
            <person name="Sproeer C."/>
            <person name="Biwer P."/>
            <person name="Reiter S."/>
            <person name="Rabemananjara F.C.E."/>
            <person name="Schulz S."/>
            <person name="Overmann J."/>
            <person name="Vences M."/>
        </authorList>
    </citation>
    <scope>NUCLEOTIDE SEQUENCE [LARGE SCALE GENOMIC DNA]</scope>
    <source>
        <strain evidence="7 8">Mada1488</strain>
    </source>
</reference>
<evidence type="ECO:0000313" key="7">
    <source>
        <dbReference type="EMBL" id="QEI04525.1"/>
    </source>
</evidence>
<evidence type="ECO:0000313" key="8">
    <source>
        <dbReference type="Proteomes" id="UP000325161"/>
    </source>
</evidence>
<dbReference type="EMBL" id="CP043046">
    <property type="protein sequence ID" value="QEI04525.1"/>
    <property type="molecule type" value="Genomic_DNA"/>
</dbReference>
<evidence type="ECO:0000256" key="3">
    <source>
        <dbReference type="ARBA" id="ARBA00023027"/>
    </source>
</evidence>
<dbReference type="CDD" id="cd12156">
    <property type="entry name" value="HPPR"/>
    <property type="match status" value="1"/>
</dbReference>
<gene>
    <name evidence="7" type="ORF">FXN63_00785</name>
</gene>
<keyword evidence="3" id="KW-0520">NAD</keyword>
<dbReference type="Pfam" id="PF02826">
    <property type="entry name" value="2-Hacid_dh_C"/>
    <property type="match status" value="1"/>
</dbReference>
<name>A0A5C0ARG4_9BURK</name>
<dbReference type="InterPro" id="IPR006140">
    <property type="entry name" value="D-isomer_DH_NAD-bd"/>
</dbReference>
<keyword evidence="8" id="KW-1185">Reference proteome</keyword>
<comment type="similarity">
    <text evidence="4">Belongs to the D-isomer specific 2-hydroxyacid dehydrogenase family.</text>
</comment>
<evidence type="ECO:0000256" key="2">
    <source>
        <dbReference type="ARBA" id="ARBA00023002"/>
    </source>
</evidence>
<dbReference type="OrthoDB" id="9805416at2"/>
<dbReference type="Proteomes" id="UP000325161">
    <property type="component" value="Chromosome"/>
</dbReference>
<dbReference type="FunFam" id="3.40.50.720:FF:000213">
    <property type="entry name" value="Putative 2-hydroxyacid dehydrogenase"/>
    <property type="match status" value="1"/>
</dbReference>
<evidence type="ECO:0000259" key="5">
    <source>
        <dbReference type="Pfam" id="PF00389"/>
    </source>
</evidence>
<dbReference type="InterPro" id="IPR050223">
    <property type="entry name" value="D-isomer_2-hydroxyacid_DH"/>
</dbReference>
<dbReference type="SUPFAM" id="SSF51735">
    <property type="entry name" value="NAD(P)-binding Rossmann-fold domains"/>
    <property type="match status" value="1"/>
</dbReference>
<proteinExistence type="inferred from homology"/>
<dbReference type="InterPro" id="IPR006139">
    <property type="entry name" value="D-isomer_2_OHA_DH_cat_dom"/>
</dbReference>
<feature type="domain" description="D-isomer specific 2-hydroxyacid dehydrogenase catalytic" evidence="5">
    <location>
        <begin position="13"/>
        <end position="310"/>
    </location>
</feature>
<dbReference type="InterPro" id="IPR036291">
    <property type="entry name" value="NAD(P)-bd_dom_sf"/>
</dbReference>
<dbReference type="Pfam" id="PF00389">
    <property type="entry name" value="2-Hacid_dh"/>
    <property type="match status" value="1"/>
</dbReference>
<feature type="domain" description="D-isomer specific 2-hydroxyacid dehydrogenase NAD-binding" evidence="6">
    <location>
        <begin position="108"/>
        <end position="279"/>
    </location>
</feature>
<dbReference type="SUPFAM" id="SSF52283">
    <property type="entry name" value="Formate/glycerate dehydrogenase catalytic domain-like"/>
    <property type="match status" value="1"/>
</dbReference>
<organism evidence="7 8">
    <name type="scientific">Pigmentiphaga aceris</name>
    <dbReference type="NCBI Taxonomy" id="1940612"/>
    <lineage>
        <taxon>Bacteria</taxon>
        <taxon>Pseudomonadati</taxon>
        <taxon>Pseudomonadota</taxon>
        <taxon>Betaproteobacteria</taxon>
        <taxon>Burkholderiales</taxon>
        <taxon>Alcaligenaceae</taxon>
        <taxon>Pigmentiphaga</taxon>
    </lineage>
</organism>
<dbReference type="KEGG" id="pacr:FXN63_00785"/>
<dbReference type="RefSeq" id="WP_148811909.1">
    <property type="nucleotide sequence ID" value="NZ_CP043046.1"/>
</dbReference>
<accession>A0A5C0ARG4</accession>
<evidence type="ECO:0000256" key="4">
    <source>
        <dbReference type="RuleBase" id="RU003719"/>
    </source>
</evidence>
<dbReference type="PANTHER" id="PTHR10996:SF178">
    <property type="entry name" value="2-HYDROXYACID DEHYDROGENASE YGL185C-RELATED"/>
    <property type="match status" value="1"/>
</dbReference>
<dbReference type="GO" id="GO:0051287">
    <property type="term" value="F:NAD binding"/>
    <property type="evidence" value="ECO:0007669"/>
    <property type="project" value="InterPro"/>
</dbReference>